<name>A0A8X7TQ05_BRACI</name>
<evidence type="ECO:0000256" key="1">
    <source>
        <dbReference type="SAM" id="Phobius"/>
    </source>
</evidence>
<dbReference type="InterPro" id="IPR057222">
    <property type="entry name" value="DUF7900"/>
</dbReference>
<feature type="domain" description="DUF7900" evidence="2">
    <location>
        <begin position="65"/>
        <end position="122"/>
    </location>
</feature>
<dbReference type="OrthoDB" id="1095019at2759"/>
<dbReference type="EMBL" id="JAAMPC010000017">
    <property type="protein sequence ID" value="KAG2247956.1"/>
    <property type="molecule type" value="Genomic_DNA"/>
</dbReference>
<sequence length="160" mass="18322">MAKSEWSSSGARSSYKKMFGGPLCYCKKRTSTAKAWIDDNPGRRFWLCDSHGFVDWVDKEEQNEWQKQSLLEARGVMDRQREETKNLKQLLRTTCQEAPAEDSTALLLEEGSKLAEEKEKLEIALITSVEKKKLLRQFIGLSWGGFITTVIIMAVIMVKK</sequence>
<comment type="caution">
    <text evidence="3">The sequence shown here is derived from an EMBL/GenBank/DDBJ whole genome shotgun (WGS) entry which is preliminary data.</text>
</comment>
<keyword evidence="1" id="KW-0812">Transmembrane</keyword>
<keyword evidence="1" id="KW-0472">Membrane</keyword>
<organism evidence="3 4">
    <name type="scientific">Brassica carinata</name>
    <name type="common">Ethiopian mustard</name>
    <name type="synonym">Abyssinian cabbage</name>
    <dbReference type="NCBI Taxonomy" id="52824"/>
    <lineage>
        <taxon>Eukaryota</taxon>
        <taxon>Viridiplantae</taxon>
        <taxon>Streptophyta</taxon>
        <taxon>Embryophyta</taxon>
        <taxon>Tracheophyta</taxon>
        <taxon>Spermatophyta</taxon>
        <taxon>Magnoliopsida</taxon>
        <taxon>eudicotyledons</taxon>
        <taxon>Gunneridae</taxon>
        <taxon>Pentapetalae</taxon>
        <taxon>rosids</taxon>
        <taxon>malvids</taxon>
        <taxon>Brassicales</taxon>
        <taxon>Brassicaceae</taxon>
        <taxon>Brassiceae</taxon>
        <taxon>Brassica</taxon>
    </lineage>
</organism>
<feature type="transmembrane region" description="Helical" evidence="1">
    <location>
        <begin position="138"/>
        <end position="158"/>
    </location>
</feature>
<evidence type="ECO:0000313" key="4">
    <source>
        <dbReference type="Proteomes" id="UP000886595"/>
    </source>
</evidence>
<gene>
    <name evidence="3" type="ORF">Bca52824_087584</name>
</gene>
<dbReference type="Pfam" id="PF25464">
    <property type="entry name" value="DUF7900"/>
    <property type="match status" value="1"/>
</dbReference>
<keyword evidence="4" id="KW-1185">Reference proteome</keyword>
<accession>A0A8X7TQ05</accession>
<reference evidence="3 4" key="1">
    <citation type="submission" date="2020-02" db="EMBL/GenBank/DDBJ databases">
        <authorList>
            <person name="Ma Q."/>
            <person name="Huang Y."/>
            <person name="Song X."/>
            <person name="Pei D."/>
        </authorList>
    </citation>
    <scope>NUCLEOTIDE SEQUENCE [LARGE SCALE GENOMIC DNA]</scope>
    <source>
        <strain evidence="3">Sxm20200214</strain>
        <tissue evidence="3">Leaf</tissue>
    </source>
</reference>
<dbReference type="AlphaFoldDB" id="A0A8X7TQ05"/>
<evidence type="ECO:0000259" key="2">
    <source>
        <dbReference type="Pfam" id="PF25464"/>
    </source>
</evidence>
<protein>
    <recommendedName>
        <fullName evidence="2">DUF7900 domain-containing protein</fullName>
    </recommendedName>
</protein>
<evidence type="ECO:0000313" key="3">
    <source>
        <dbReference type="EMBL" id="KAG2247956.1"/>
    </source>
</evidence>
<dbReference type="Proteomes" id="UP000886595">
    <property type="component" value="Unassembled WGS sequence"/>
</dbReference>
<dbReference type="PANTHER" id="PTHR33248">
    <property type="entry name" value="ZINC ION-BINDING PROTEIN"/>
    <property type="match status" value="1"/>
</dbReference>
<keyword evidence="1" id="KW-1133">Transmembrane helix</keyword>
<proteinExistence type="predicted"/>